<keyword evidence="1" id="KW-1133">Transmembrane helix</keyword>
<evidence type="ECO:0000313" key="3">
    <source>
        <dbReference type="Proteomes" id="UP000626026"/>
    </source>
</evidence>
<evidence type="ECO:0000256" key="1">
    <source>
        <dbReference type="SAM" id="Phobius"/>
    </source>
</evidence>
<dbReference type="EMBL" id="JACTVA010000012">
    <property type="protein sequence ID" value="MBC9207020.1"/>
    <property type="molecule type" value="Genomic_DNA"/>
</dbReference>
<keyword evidence="1" id="KW-0472">Membrane</keyword>
<evidence type="ECO:0000313" key="2">
    <source>
        <dbReference type="EMBL" id="MBC9207020.1"/>
    </source>
</evidence>
<name>A0ABR7RKB1_9PROT</name>
<gene>
    <name evidence="2" type="ORF">IBL26_09260</name>
</gene>
<accession>A0ABR7RKB1</accession>
<feature type="transmembrane region" description="Helical" evidence="1">
    <location>
        <begin position="45"/>
        <end position="64"/>
    </location>
</feature>
<dbReference type="RefSeq" id="WP_187784192.1">
    <property type="nucleotide sequence ID" value="NZ_JACTVA010000012.1"/>
</dbReference>
<organism evidence="2 3">
    <name type="scientific">Teichococcus aerophilus</name>
    <dbReference type="NCBI Taxonomy" id="1224513"/>
    <lineage>
        <taxon>Bacteria</taxon>
        <taxon>Pseudomonadati</taxon>
        <taxon>Pseudomonadota</taxon>
        <taxon>Alphaproteobacteria</taxon>
        <taxon>Acetobacterales</taxon>
        <taxon>Roseomonadaceae</taxon>
        <taxon>Roseomonas</taxon>
    </lineage>
</organism>
<feature type="transmembrane region" description="Helical" evidence="1">
    <location>
        <begin position="12"/>
        <end position="33"/>
    </location>
</feature>
<dbReference type="Proteomes" id="UP000626026">
    <property type="component" value="Unassembled WGS sequence"/>
</dbReference>
<proteinExistence type="predicted"/>
<keyword evidence="1" id="KW-0812">Transmembrane</keyword>
<reference evidence="2 3" key="1">
    <citation type="journal article" date="2013" name="Int. J. Syst. Evol. Microbiol.">
        <title>Roseomonas aerophila sp. nov., isolated from air.</title>
        <authorList>
            <person name="Kim S.J."/>
            <person name="Weon H.Y."/>
            <person name="Ahn J.H."/>
            <person name="Hong S.B."/>
            <person name="Seok S.J."/>
            <person name="Whang K.S."/>
            <person name="Kwon S.W."/>
        </authorList>
    </citation>
    <scope>NUCLEOTIDE SEQUENCE [LARGE SCALE GENOMIC DNA]</scope>
    <source>
        <strain evidence="2 3">NBRC 108923</strain>
    </source>
</reference>
<keyword evidence="3" id="KW-1185">Reference proteome</keyword>
<protein>
    <submittedName>
        <fullName evidence="2">Uncharacterized protein</fullName>
    </submittedName>
</protein>
<sequence>MATYKDMQSASSIRNWSLIVAILTPLALIGMAMQWANGKTDENSLSLFLVLLVAFPVSLWMFGVHRQKVERLHAILLADDDLMARFMQDAHDAEVTELRRSIERSYRDIAAAEHDGEWDKVQRLRGQIAVAESKLRELGA</sequence>
<comment type="caution">
    <text evidence="2">The sequence shown here is derived from an EMBL/GenBank/DDBJ whole genome shotgun (WGS) entry which is preliminary data.</text>
</comment>